<keyword evidence="2" id="KW-0812">Transmembrane</keyword>
<dbReference type="RefSeq" id="WP_242710486.1">
    <property type="nucleotide sequence ID" value="NZ_JALDAX010000006.1"/>
</dbReference>
<organism evidence="3 4">
    <name type="scientific">Streptomyces spinosisporus</name>
    <dbReference type="NCBI Taxonomy" id="2927582"/>
    <lineage>
        <taxon>Bacteria</taxon>
        <taxon>Bacillati</taxon>
        <taxon>Actinomycetota</taxon>
        <taxon>Actinomycetes</taxon>
        <taxon>Kitasatosporales</taxon>
        <taxon>Streptomycetaceae</taxon>
        <taxon>Streptomyces</taxon>
    </lineage>
</organism>
<feature type="compositionally biased region" description="Low complexity" evidence="1">
    <location>
        <begin position="152"/>
        <end position="165"/>
    </location>
</feature>
<dbReference type="PANTHER" id="PTHR38588:SF1">
    <property type="entry name" value="BLL0334 PROTEIN"/>
    <property type="match status" value="1"/>
</dbReference>
<dbReference type="EMBL" id="JALDAX010000006">
    <property type="protein sequence ID" value="MCI3241874.1"/>
    <property type="molecule type" value="Genomic_DNA"/>
</dbReference>
<dbReference type="CDD" id="cd07823">
    <property type="entry name" value="SRPBCC_5"/>
    <property type="match status" value="1"/>
</dbReference>
<keyword evidence="2" id="KW-1133">Transmembrane helix</keyword>
<gene>
    <name evidence="3" type="ORF">MQN93_19325</name>
</gene>
<evidence type="ECO:0000313" key="3">
    <source>
        <dbReference type="EMBL" id="MCI3241874.1"/>
    </source>
</evidence>
<proteinExistence type="predicted"/>
<dbReference type="SUPFAM" id="SSF55961">
    <property type="entry name" value="Bet v1-like"/>
    <property type="match status" value="1"/>
</dbReference>
<evidence type="ECO:0000256" key="2">
    <source>
        <dbReference type="SAM" id="Phobius"/>
    </source>
</evidence>
<accession>A0ABS9XII9</accession>
<dbReference type="Gene3D" id="3.30.530.20">
    <property type="match status" value="1"/>
</dbReference>
<dbReference type="Proteomes" id="UP001165270">
    <property type="component" value="Unassembled WGS sequence"/>
</dbReference>
<feature type="transmembrane region" description="Helical" evidence="2">
    <location>
        <begin position="213"/>
        <end position="232"/>
    </location>
</feature>
<evidence type="ECO:0000313" key="4">
    <source>
        <dbReference type="Proteomes" id="UP001165270"/>
    </source>
</evidence>
<dbReference type="Pfam" id="PF06240">
    <property type="entry name" value="COXG"/>
    <property type="match status" value="1"/>
</dbReference>
<protein>
    <submittedName>
        <fullName evidence="3">SRPBCC family protein</fullName>
    </submittedName>
</protein>
<dbReference type="PANTHER" id="PTHR38588">
    <property type="entry name" value="BLL0334 PROTEIN"/>
    <property type="match status" value="1"/>
</dbReference>
<feature type="compositionally biased region" description="Low complexity" evidence="1">
    <location>
        <begin position="172"/>
        <end position="181"/>
    </location>
</feature>
<dbReference type="InterPro" id="IPR010419">
    <property type="entry name" value="CO_DH_gsu"/>
</dbReference>
<name>A0ABS9XII9_9ACTN</name>
<keyword evidence="4" id="KW-1185">Reference proteome</keyword>
<comment type="caution">
    <text evidence="3">The sequence shown here is derived from an EMBL/GenBank/DDBJ whole genome shotgun (WGS) entry which is preliminary data.</text>
</comment>
<sequence>MKIDQEFGVEVPVERVWRTLTDLEGLAPCLPGAQLTGVEGDTYKGRVKVKVGPVISQFAGKARFVKLDEDARIAVISAAGKDTRGAGNASATIHARLRPEGAGTVVTVSTDLNISGRLAQFGSGMIKEISQKLFAQFVENVETRLLAEQPTAVPEPEGAPQAVAEPQPPAAPSVVPSAAPSPRREEAFQRMEAPSDEPLDLVRLAGGSVYRRLVPALVVVVVVVAAVVLLLTL</sequence>
<feature type="region of interest" description="Disordered" evidence="1">
    <location>
        <begin position="150"/>
        <end position="183"/>
    </location>
</feature>
<evidence type="ECO:0000256" key="1">
    <source>
        <dbReference type="SAM" id="MobiDB-lite"/>
    </source>
</evidence>
<reference evidence="3" key="1">
    <citation type="submission" date="2022-03" db="EMBL/GenBank/DDBJ databases">
        <title>Streptomyces 7R015 and 7R016 isolated from Barleria lupulina in Thailand.</title>
        <authorList>
            <person name="Kanchanasin P."/>
            <person name="Phongsopitanun W."/>
            <person name="Tanasupawat S."/>
        </authorList>
    </citation>
    <scope>NUCLEOTIDE SEQUENCE</scope>
    <source>
        <strain evidence="3">7R016</strain>
    </source>
</reference>
<dbReference type="InterPro" id="IPR023393">
    <property type="entry name" value="START-like_dom_sf"/>
</dbReference>
<keyword evidence="2" id="KW-0472">Membrane</keyword>